<protein>
    <recommendedName>
        <fullName evidence="5">Cyclochlorotine biosynthesis protein O</fullName>
    </recommendedName>
</protein>
<dbReference type="Proteomes" id="UP000319663">
    <property type="component" value="Unassembled WGS sequence"/>
</dbReference>
<dbReference type="PANTHER" id="PTHR33365">
    <property type="entry name" value="YALI0B05434P"/>
    <property type="match status" value="1"/>
</dbReference>
<dbReference type="GO" id="GO:0043386">
    <property type="term" value="P:mycotoxin biosynthetic process"/>
    <property type="evidence" value="ECO:0007669"/>
    <property type="project" value="InterPro"/>
</dbReference>
<dbReference type="InterPro" id="IPR021765">
    <property type="entry name" value="UstYa-like"/>
</dbReference>
<evidence type="ECO:0000256" key="2">
    <source>
        <dbReference type="SAM" id="Phobius"/>
    </source>
</evidence>
<evidence type="ECO:0000313" key="4">
    <source>
        <dbReference type="Proteomes" id="UP000319663"/>
    </source>
</evidence>
<keyword evidence="4" id="KW-1185">Reference proteome</keyword>
<evidence type="ECO:0000313" key="3">
    <source>
        <dbReference type="EMBL" id="TQB68819.1"/>
    </source>
</evidence>
<dbReference type="PANTHER" id="PTHR33365:SF12">
    <property type="entry name" value="TAT PATHWAY SIGNAL SEQUENCE"/>
    <property type="match status" value="1"/>
</dbReference>
<comment type="caution">
    <text evidence="3">The sequence shown here is derived from an EMBL/GenBank/DDBJ whole genome shotgun (WGS) entry which is preliminary data.</text>
</comment>
<evidence type="ECO:0000256" key="1">
    <source>
        <dbReference type="ARBA" id="ARBA00035112"/>
    </source>
</evidence>
<reference evidence="3 4" key="1">
    <citation type="submission" date="2019-06" db="EMBL/GenBank/DDBJ databases">
        <title>Wine fermentation using esterase from Monascus purpureus.</title>
        <authorList>
            <person name="Geng C."/>
            <person name="Zhang Y."/>
        </authorList>
    </citation>
    <scope>NUCLEOTIDE SEQUENCE [LARGE SCALE GENOMIC DNA]</scope>
    <source>
        <strain evidence="3">HQ1</strain>
    </source>
</reference>
<name>A0A507QJX5_MONPU</name>
<keyword evidence="2" id="KW-1133">Transmembrane helix</keyword>
<accession>A0A507QJX5</accession>
<dbReference type="AlphaFoldDB" id="A0A507QJX5"/>
<evidence type="ECO:0008006" key="5">
    <source>
        <dbReference type="Google" id="ProtNLM"/>
    </source>
</evidence>
<keyword evidence="2" id="KW-0812">Transmembrane</keyword>
<keyword evidence="2" id="KW-0472">Membrane</keyword>
<sequence>MVFTKSQAYSKVPDEAFPLPSHRNVRTSTAWCILQSSSLFGSNILVLLVNFAVVVTMWNQVRGVKSYCPEIPYSMTSPGTSSPKEILTNGESFSLPAPSMKHVRYEMTPLDLTSRTPYAGPQTRELDRAWEKLQINEIWRATADELQRSGAFEPGKSLRLEHGGYMAIMRIYHELHCLNWIKREWDPTRPVMTDHLDHCLDGLKQGAMCKADLAIGSFYWWPDDPEAREAVRRPDYKRTCVSWDSLQEFLNKRRMRFVDGVPESPLDEDGNPIIVVPTDGLHTQNKEIGNEDTDAHEGL</sequence>
<proteinExistence type="inferred from homology"/>
<organism evidence="3 4">
    <name type="scientific">Monascus purpureus</name>
    <name type="common">Red mold</name>
    <name type="synonym">Monascus anka</name>
    <dbReference type="NCBI Taxonomy" id="5098"/>
    <lineage>
        <taxon>Eukaryota</taxon>
        <taxon>Fungi</taxon>
        <taxon>Dikarya</taxon>
        <taxon>Ascomycota</taxon>
        <taxon>Pezizomycotina</taxon>
        <taxon>Eurotiomycetes</taxon>
        <taxon>Eurotiomycetidae</taxon>
        <taxon>Eurotiales</taxon>
        <taxon>Aspergillaceae</taxon>
        <taxon>Monascus</taxon>
    </lineage>
</organism>
<comment type="similarity">
    <text evidence="1">Belongs to the ustYa family.</text>
</comment>
<dbReference type="Pfam" id="PF11807">
    <property type="entry name" value="UstYa"/>
    <property type="match status" value="1"/>
</dbReference>
<gene>
    <name evidence="3" type="ORF">MPDQ_002721</name>
</gene>
<dbReference type="EMBL" id="VIFY01000188">
    <property type="protein sequence ID" value="TQB68819.1"/>
    <property type="molecule type" value="Genomic_DNA"/>
</dbReference>
<feature type="transmembrane region" description="Helical" evidence="2">
    <location>
        <begin position="39"/>
        <end position="58"/>
    </location>
</feature>